<proteinExistence type="predicted"/>
<sequence length="62" mass="6794">MKKVRAGLAPAYFLAARKSNKSDALYATVPDRFEGTFSGDKQASGGKPRTYCSLFSSYIFYG</sequence>
<organism evidence="1 2">
    <name type="scientific">Dictyobacter halimunensis</name>
    <dbReference type="NCBI Taxonomy" id="3026934"/>
    <lineage>
        <taxon>Bacteria</taxon>
        <taxon>Bacillati</taxon>
        <taxon>Chloroflexota</taxon>
        <taxon>Ktedonobacteria</taxon>
        <taxon>Ktedonobacterales</taxon>
        <taxon>Dictyobacteraceae</taxon>
        <taxon>Dictyobacter</taxon>
    </lineage>
</organism>
<keyword evidence="2" id="KW-1185">Reference proteome</keyword>
<dbReference type="Proteomes" id="UP001344906">
    <property type="component" value="Unassembled WGS sequence"/>
</dbReference>
<protein>
    <submittedName>
        <fullName evidence="1">Uncharacterized protein</fullName>
    </submittedName>
</protein>
<evidence type="ECO:0000313" key="1">
    <source>
        <dbReference type="EMBL" id="GLV60050.1"/>
    </source>
</evidence>
<evidence type="ECO:0000313" key="2">
    <source>
        <dbReference type="Proteomes" id="UP001344906"/>
    </source>
</evidence>
<gene>
    <name evidence="1" type="ORF">KDH_68730</name>
</gene>
<reference evidence="1 2" key="1">
    <citation type="submission" date="2023-02" db="EMBL/GenBank/DDBJ databases">
        <title>Dictyobacter halimunensis sp. nov., a new member of the class Ktedonobacteria from forest soil in a geothermal area.</title>
        <authorList>
            <person name="Rachmania M.K."/>
            <person name="Ningsih F."/>
            <person name="Sakai Y."/>
            <person name="Yabe S."/>
            <person name="Yokota A."/>
            <person name="Sjamsuridzal W."/>
        </authorList>
    </citation>
    <scope>NUCLEOTIDE SEQUENCE [LARGE SCALE GENOMIC DNA]</scope>
    <source>
        <strain evidence="1 2">S3.2.2.5</strain>
    </source>
</reference>
<accession>A0ABQ6G0L4</accession>
<comment type="caution">
    <text evidence="1">The sequence shown here is derived from an EMBL/GenBank/DDBJ whole genome shotgun (WGS) entry which is preliminary data.</text>
</comment>
<name>A0ABQ6G0L4_9CHLR</name>
<dbReference type="EMBL" id="BSRI01000002">
    <property type="protein sequence ID" value="GLV60050.1"/>
    <property type="molecule type" value="Genomic_DNA"/>
</dbReference>